<proteinExistence type="predicted"/>
<dbReference type="GO" id="GO:0003677">
    <property type="term" value="F:DNA binding"/>
    <property type="evidence" value="ECO:0007669"/>
    <property type="project" value="UniProtKB-KW"/>
</dbReference>
<dbReference type="PANTHER" id="PTHR30204">
    <property type="entry name" value="REDOX-CYCLING DRUG-SENSING TRANSCRIPTIONAL ACTIVATOR SOXR"/>
    <property type="match status" value="1"/>
</dbReference>
<dbReference type="InterPro" id="IPR009061">
    <property type="entry name" value="DNA-bd_dom_put_sf"/>
</dbReference>
<name>A0A2T6CHL6_9RHOB</name>
<evidence type="ECO:0000256" key="1">
    <source>
        <dbReference type="ARBA" id="ARBA00023125"/>
    </source>
</evidence>
<dbReference type="EMBL" id="QBKU01000002">
    <property type="protein sequence ID" value="PTX74996.1"/>
    <property type="molecule type" value="Genomic_DNA"/>
</dbReference>
<evidence type="ECO:0000259" key="2">
    <source>
        <dbReference type="PROSITE" id="PS50937"/>
    </source>
</evidence>
<dbReference type="SUPFAM" id="SSF46955">
    <property type="entry name" value="Putative DNA-binding domain"/>
    <property type="match status" value="1"/>
</dbReference>
<dbReference type="InterPro" id="IPR047057">
    <property type="entry name" value="MerR_fam"/>
</dbReference>
<dbReference type="Gene3D" id="1.10.1660.10">
    <property type="match status" value="1"/>
</dbReference>
<evidence type="ECO:0000313" key="4">
    <source>
        <dbReference type="Proteomes" id="UP000244092"/>
    </source>
</evidence>
<reference evidence="3 4" key="1">
    <citation type="submission" date="2018-04" db="EMBL/GenBank/DDBJ databases">
        <title>Genomic Encyclopedia of Archaeal and Bacterial Type Strains, Phase II (KMG-II): from individual species to whole genera.</title>
        <authorList>
            <person name="Goeker M."/>
        </authorList>
    </citation>
    <scope>NUCLEOTIDE SEQUENCE [LARGE SCALE GENOMIC DNA]</scope>
    <source>
        <strain evidence="3 4">DSM 12244</strain>
    </source>
</reference>
<dbReference type="CDD" id="cd04785">
    <property type="entry name" value="HTH_CadR-PbrR-like"/>
    <property type="match status" value="1"/>
</dbReference>
<dbReference type="AlphaFoldDB" id="A0A2T6CHL6"/>
<protein>
    <submittedName>
        <fullName evidence="3">MerR family mercuric resistance operon transcriptional regulator</fullName>
    </submittedName>
</protein>
<dbReference type="PRINTS" id="PR00040">
    <property type="entry name" value="HTHMERR"/>
</dbReference>
<gene>
    <name evidence="3" type="ORF">C8N31_10299</name>
</gene>
<dbReference type="InterPro" id="IPR000551">
    <property type="entry name" value="MerR-type_HTH_dom"/>
</dbReference>
<dbReference type="RefSeq" id="WP_025049110.1">
    <property type="nucleotide sequence ID" value="NZ_QBKU01000002.1"/>
</dbReference>
<dbReference type="OrthoDB" id="9802944at2"/>
<accession>A0A2T6CHL6</accession>
<dbReference type="PANTHER" id="PTHR30204:SF92">
    <property type="entry name" value="HTH-TYPE TRANSCRIPTIONAL REGULATOR ZNTR"/>
    <property type="match status" value="1"/>
</dbReference>
<dbReference type="SMART" id="SM00422">
    <property type="entry name" value="HTH_MERR"/>
    <property type="match status" value="1"/>
</dbReference>
<sequence>MFTIGKASEQSGVNIETIRYYERSGVVPNPGRSAGGRRLYSPDEIAKLRFVRRCRDLGFPISIIQTFLSLTKQSDRSCGEVKTLAESHLDEINTKIENLTLFRKALLSLSANCDDGTAACPMLDALMKDGFGELGSEQSRL</sequence>
<keyword evidence="1" id="KW-0238">DNA-binding</keyword>
<comment type="caution">
    <text evidence="3">The sequence shown here is derived from an EMBL/GenBank/DDBJ whole genome shotgun (WGS) entry which is preliminary data.</text>
</comment>
<dbReference type="Proteomes" id="UP000244092">
    <property type="component" value="Unassembled WGS sequence"/>
</dbReference>
<feature type="domain" description="HTH merR-type" evidence="2">
    <location>
        <begin position="1"/>
        <end position="70"/>
    </location>
</feature>
<dbReference type="PROSITE" id="PS00552">
    <property type="entry name" value="HTH_MERR_1"/>
    <property type="match status" value="1"/>
</dbReference>
<dbReference type="Pfam" id="PF13411">
    <property type="entry name" value="MerR_1"/>
    <property type="match status" value="1"/>
</dbReference>
<dbReference type="PROSITE" id="PS50937">
    <property type="entry name" value="HTH_MERR_2"/>
    <property type="match status" value="1"/>
</dbReference>
<organism evidence="3 4">
    <name type="scientific">Sulfitobacter mediterraneus</name>
    <dbReference type="NCBI Taxonomy" id="83219"/>
    <lineage>
        <taxon>Bacteria</taxon>
        <taxon>Pseudomonadati</taxon>
        <taxon>Pseudomonadota</taxon>
        <taxon>Alphaproteobacteria</taxon>
        <taxon>Rhodobacterales</taxon>
        <taxon>Roseobacteraceae</taxon>
        <taxon>Sulfitobacter</taxon>
    </lineage>
</organism>
<evidence type="ECO:0000313" key="3">
    <source>
        <dbReference type="EMBL" id="PTX74996.1"/>
    </source>
</evidence>
<dbReference type="GO" id="GO:0003700">
    <property type="term" value="F:DNA-binding transcription factor activity"/>
    <property type="evidence" value="ECO:0007669"/>
    <property type="project" value="InterPro"/>
</dbReference>